<dbReference type="AlphaFoldDB" id="A0AA39M3W1"/>
<protein>
    <submittedName>
        <fullName evidence="1">Uncharacterized protein</fullName>
    </submittedName>
</protein>
<reference evidence="1" key="1">
    <citation type="submission" date="2023-06" db="EMBL/GenBank/DDBJ databases">
        <title>Genomic analysis of the entomopathogenic nematode Steinernema hermaphroditum.</title>
        <authorList>
            <person name="Schwarz E.M."/>
            <person name="Heppert J.K."/>
            <person name="Baniya A."/>
            <person name="Schwartz H.T."/>
            <person name="Tan C.-H."/>
            <person name="Antoshechkin I."/>
            <person name="Sternberg P.W."/>
            <person name="Goodrich-Blair H."/>
            <person name="Dillman A.R."/>
        </authorList>
    </citation>
    <scope>NUCLEOTIDE SEQUENCE</scope>
    <source>
        <strain evidence="1">PS9179</strain>
        <tissue evidence="1">Whole animal</tissue>
    </source>
</reference>
<proteinExistence type="predicted"/>
<keyword evidence="2" id="KW-1185">Reference proteome</keyword>
<organism evidence="1 2">
    <name type="scientific">Steinernema hermaphroditum</name>
    <dbReference type="NCBI Taxonomy" id="289476"/>
    <lineage>
        <taxon>Eukaryota</taxon>
        <taxon>Metazoa</taxon>
        <taxon>Ecdysozoa</taxon>
        <taxon>Nematoda</taxon>
        <taxon>Chromadorea</taxon>
        <taxon>Rhabditida</taxon>
        <taxon>Tylenchina</taxon>
        <taxon>Panagrolaimomorpha</taxon>
        <taxon>Strongyloidoidea</taxon>
        <taxon>Steinernematidae</taxon>
        <taxon>Steinernema</taxon>
    </lineage>
</organism>
<dbReference type="EMBL" id="JAUCMV010000002">
    <property type="protein sequence ID" value="KAK0419630.1"/>
    <property type="molecule type" value="Genomic_DNA"/>
</dbReference>
<evidence type="ECO:0000313" key="1">
    <source>
        <dbReference type="EMBL" id="KAK0419630.1"/>
    </source>
</evidence>
<comment type="caution">
    <text evidence="1">The sequence shown here is derived from an EMBL/GenBank/DDBJ whole genome shotgun (WGS) entry which is preliminary data.</text>
</comment>
<evidence type="ECO:0000313" key="2">
    <source>
        <dbReference type="Proteomes" id="UP001175271"/>
    </source>
</evidence>
<sequence length="235" mass="26455">MSKIERETSAPLDRPILTAIADCRPGYVLPTGIFKCVKILQNRVVKDNLSLLVVELRARNNVSVPLVAWDQKVSTLESVLIPCKDVSRFQKTPATVELHYTSRSSVEEIFETVDEIDEQEVQVLTELNQLNWHSLSPIRLENLKTITAERSTFGGLFRTLISDGQRNILLRTPNRMDLKVGETITVVRPAIKIEGSQIVLAMDHNNCEIFRSSEPLVAAAEVERLVKLPLLRKSS</sequence>
<dbReference type="Proteomes" id="UP001175271">
    <property type="component" value="Unassembled WGS sequence"/>
</dbReference>
<accession>A0AA39M3W1</accession>
<name>A0AA39M3W1_9BILA</name>
<gene>
    <name evidence="1" type="ORF">QR680_014241</name>
</gene>